<dbReference type="Gene3D" id="2.40.10.10">
    <property type="entry name" value="Trypsin-like serine proteases"/>
    <property type="match status" value="1"/>
</dbReference>
<keyword evidence="8" id="KW-1185">Reference proteome</keyword>
<proteinExistence type="inferred from homology"/>
<dbReference type="RefSeq" id="WP_302108581.1">
    <property type="nucleotide sequence ID" value="NZ_JAUKTR010000001.1"/>
</dbReference>
<dbReference type="SUPFAM" id="SSF50494">
    <property type="entry name" value="Trypsin-like serine proteases"/>
    <property type="match status" value="1"/>
</dbReference>
<evidence type="ECO:0000313" key="7">
    <source>
        <dbReference type="EMBL" id="MDO1558160.1"/>
    </source>
</evidence>
<reference evidence="7" key="1">
    <citation type="submission" date="2023-07" db="EMBL/GenBank/DDBJ databases">
        <title>Brevundimonas soil sp. nov., isolated from the soil of chemical plant.</title>
        <authorList>
            <person name="Wu N."/>
        </authorList>
    </citation>
    <scope>NUCLEOTIDE SEQUENCE</scope>
    <source>
        <strain evidence="7">XZ-24</strain>
    </source>
</reference>
<comment type="function">
    <text evidence="6">Catalyzes the removal of dipeptides from the N-terminus of oligopeptides.</text>
</comment>
<keyword evidence="5 6" id="KW-0378">Hydrolase</keyword>
<dbReference type="EMBL" id="JAUKTR010000001">
    <property type="protein sequence ID" value="MDO1558160.1"/>
    <property type="molecule type" value="Genomic_DNA"/>
</dbReference>
<sequence length="694" mass="75767">MRARLFALTGAASALALAVAAQPAAAEEGMWTFDQAPLARINRELGVDLDQAWLDRVRMGSVKIQGCSGSLLSDAGLIMTNQHCVRSCVQANAQPGQDLLAQGVLAQAREEELRCPGQTAEVLLEITDVTDRIRAAGEGLEGGAYTAARSAAQTAIEQEACQDRAGERCQVVSLYRGGQYKLYRYRRYDDVRLVYVPEHQAVVFGGYPDNFNFPRFGIDSAFLRAYENGRPAHTPDHLRWNPRTPVAGEPTFVSGNPGSTSRLKTTAQLETERDWQLTPQIDRLADLRGRVVRFSEESDENRRVTRDIQRGIENNQKRANGMHRALSAPGFLDAREQAEAEFLVRARAAGAIPADQNPFAALEGVQAAQVALTDRHDWLESQAGGGSVLFGWARNLVRAAAEREKPSNQRLSEYSDSRLPLLERSLLDPRNLSADLETLYLSFWLSKSREILGADHPAVERLLGQDSPEALAARLVRETTLFDPAARRALWEGGLAAVQASEDPLIQLVLATDQDAREIRREWAAQVSGPADRYGQMLAEARFAVLGDSVYPDATGTPRLSYGRIQGWSENGRDVPAMVTVADFWNRATGAFPYQAAPRLQSARDRLDPSTVFTVSTTHDIVGGNSGSPLIAADGSVIGLVFDGNLPSLGGAYRYEGEIDRAVAVSAQMVEAALVNVYGGEALARELRTGRGQR</sequence>
<dbReference type="Proteomes" id="UP001169063">
    <property type="component" value="Unassembled WGS sequence"/>
</dbReference>
<dbReference type="Pfam" id="PF10459">
    <property type="entry name" value="Peptidase_S46"/>
    <property type="match status" value="1"/>
</dbReference>
<evidence type="ECO:0000256" key="5">
    <source>
        <dbReference type="ARBA" id="ARBA00022801"/>
    </source>
</evidence>
<evidence type="ECO:0000256" key="3">
    <source>
        <dbReference type="ARBA" id="ARBA00022670"/>
    </source>
</evidence>
<dbReference type="InterPro" id="IPR009003">
    <property type="entry name" value="Peptidase_S1_PA"/>
</dbReference>
<evidence type="ECO:0000256" key="4">
    <source>
        <dbReference type="ARBA" id="ARBA00022729"/>
    </source>
</evidence>
<keyword evidence="2 6" id="KW-0031">Aminopeptidase</keyword>
<name>A0ABT8SHX1_9CAUL</name>
<keyword evidence="3 6" id="KW-0645">Protease</keyword>
<feature type="signal peptide" evidence="6">
    <location>
        <begin position="1"/>
        <end position="26"/>
    </location>
</feature>
<protein>
    <recommendedName>
        <fullName evidence="6">Dipeptidyl-peptidase</fullName>
        <ecNumber evidence="6">3.4.14.-</ecNumber>
    </recommendedName>
</protein>
<dbReference type="PANTHER" id="PTHR38469:SF1">
    <property type="entry name" value="PERIPLASMIC PEPTIDASE SUBFAMILY S1B"/>
    <property type="match status" value="1"/>
</dbReference>
<evidence type="ECO:0000256" key="2">
    <source>
        <dbReference type="ARBA" id="ARBA00022438"/>
    </source>
</evidence>
<accession>A0ABT8SHX1</accession>
<keyword evidence="4 6" id="KW-0732">Signal</keyword>
<evidence type="ECO:0000313" key="8">
    <source>
        <dbReference type="Proteomes" id="UP001169063"/>
    </source>
</evidence>
<evidence type="ECO:0000256" key="1">
    <source>
        <dbReference type="ARBA" id="ARBA00010491"/>
    </source>
</evidence>
<comment type="caution">
    <text evidence="7">The sequence shown here is derived from an EMBL/GenBank/DDBJ whole genome shotgun (WGS) entry which is preliminary data.</text>
</comment>
<dbReference type="InterPro" id="IPR043504">
    <property type="entry name" value="Peptidase_S1_PA_chymotrypsin"/>
</dbReference>
<keyword evidence="6" id="KW-0720">Serine protease</keyword>
<feature type="chain" id="PRO_5044979235" description="Dipeptidyl-peptidase" evidence="6">
    <location>
        <begin position="27"/>
        <end position="694"/>
    </location>
</feature>
<dbReference type="PANTHER" id="PTHR38469">
    <property type="entry name" value="PERIPLASMIC PEPTIDASE SUBFAMILY S1B"/>
    <property type="match status" value="1"/>
</dbReference>
<organism evidence="7 8">
    <name type="scientific">Peiella sedimenti</name>
    <dbReference type="NCBI Taxonomy" id="3061083"/>
    <lineage>
        <taxon>Bacteria</taxon>
        <taxon>Pseudomonadati</taxon>
        <taxon>Pseudomonadota</taxon>
        <taxon>Alphaproteobacteria</taxon>
        <taxon>Caulobacterales</taxon>
        <taxon>Caulobacteraceae</taxon>
        <taxon>Peiella</taxon>
    </lineage>
</organism>
<dbReference type="EC" id="3.4.14.-" evidence="6"/>
<evidence type="ECO:0000256" key="6">
    <source>
        <dbReference type="RuleBase" id="RU366067"/>
    </source>
</evidence>
<dbReference type="InterPro" id="IPR019500">
    <property type="entry name" value="Pep_S46"/>
</dbReference>
<comment type="similarity">
    <text evidence="1 6">Belongs to the peptidase S46 family.</text>
</comment>
<gene>
    <name evidence="7" type="ORF">Q0812_01785</name>
</gene>